<dbReference type="GeneID" id="83181490"/>
<accession>A0A9W9MD28</accession>
<proteinExistence type="predicted"/>
<evidence type="ECO:0000313" key="4">
    <source>
        <dbReference type="Proteomes" id="UP001150904"/>
    </source>
</evidence>
<keyword evidence="2" id="KW-0472">Membrane</keyword>
<feature type="region of interest" description="Disordered" evidence="1">
    <location>
        <begin position="60"/>
        <end position="92"/>
    </location>
</feature>
<dbReference type="OrthoDB" id="5423884at2759"/>
<feature type="compositionally biased region" description="Basic residues" evidence="1">
    <location>
        <begin position="78"/>
        <end position="87"/>
    </location>
</feature>
<reference evidence="3" key="2">
    <citation type="journal article" date="2023" name="IMA Fungus">
        <title>Comparative genomic study of the Penicillium genus elucidates a diverse pangenome and 15 lateral gene transfer events.</title>
        <authorList>
            <person name="Petersen C."/>
            <person name="Sorensen T."/>
            <person name="Nielsen M.R."/>
            <person name="Sondergaard T.E."/>
            <person name="Sorensen J.L."/>
            <person name="Fitzpatrick D.A."/>
            <person name="Frisvad J.C."/>
            <person name="Nielsen K.L."/>
        </authorList>
    </citation>
    <scope>NUCLEOTIDE SEQUENCE</scope>
    <source>
        <strain evidence="3">IBT 15544</strain>
    </source>
</reference>
<dbReference type="EMBL" id="JAPQKR010000014">
    <property type="protein sequence ID" value="KAJ5198010.1"/>
    <property type="molecule type" value="Genomic_DNA"/>
</dbReference>
<protein>
    <submittedName>
        <fullName evidence="3">Uncharacterized protein</fullName>
    </submittedName>
</protein>
<feature type="transmembrane region" description="Helical" evidence="2">
    <location>
        <begin position="28"/>
        <end position="51"/>
    </location>
</feature>
<sequence>MRSHLTPLQAPINSPIVARAPAGCPSTISGGAIAGIVLGSIAGTLLVLWLWRVCQLPGAWSGGGEPDVGYRPPIARSSRGRRRRRSRGAYADYVEKPPSVSRRYRDDVRRPQKVYIAE</sequence>
<dbReference type="RefSeq" id="XP_058306438.1">
    <property type="nucleotide sequence ID" value="XM_058454189.1"/>
</dbReference>
<evidence type="ECO:0000256" key="1">
    <source>
        <dbReference type="SAM" id="MobiDB-lite"/>
    </source>
</evidence>
<keyword evidence="4" id="KW-1185">Reference proteome</keyword>
<dbReference type="AlphaFoldDB" id="A0A9W9MD28"/>
<dbReference type="Proteomes" id="UP001150904">
    <property type="component" value="Unassembled WGS sequence"/>
</dbReference>
<gene>
    <name evidence="3" type="ORF">N7498_007127</name>
</gene>
<keyword evidence="2" id="KW-1133">Transmembrane helix</keyword>
<reference evidence="3" key="1">
    <citation type="submission" date="2022-12" db="EMBL/GenBank/DDBJ databases">
        <authorList>
            <person name="Petersen C."/>
        </authorList>
    </citation>
    <scope>NUCLEOTIDE SEQUENCE</scope>
    <source>
        <strain evidence="3">IBT 15544</strain>
    </source>
</reference>
<evidence type="ECO:0000256" key="2">
    <source>
        <dbReference type="SAM" id="Phobius"/>
    </source>
</evidence>
<comment type="caution">
    <text evidence="3">The sequence shown here is derived from an EMBL/GenBank/DDBJ whole genome shotgun (WGS) entry which is preliminary data.</text>
</comment>
<organism evidence="3 4">
    <name type="scientific">Penicillium cinerascens</name>
    <dbReference type="NCBI Taxonomy" id="70096"/>
    <lineage>
        <taxon>Eukaryota</taxon>
        <taxon>Fungi</taxon>
        <taxon>Dikarya</taxon>
        <taxon>Ascomycota</taxon>
        <taxon>Pezizomycotina</taxon>
        <taxon>Eurotiomycetes</taxon>
        <taxon>Eurotiomycetidae</taxon>
        <taxon>Eurotiales</taxon>
        <taxon>Aspergillaceae</taxon>
        <taxon>Penicillium</taxon>
    </lineage>
</organism>
<name>A0A9W9MD28_9EURO</name>
<keyword evidence="2" id="KW-0812">Transmembrane</keyword>
<evidence type="ECO:0000313" key="3">
    <source>
        <dbReference type="EMBL" id="KAJ5198010.1"/>
    </source>
</evidence>